<dbReference type="SUPFAM" id="SSF52540">
    <property type="entry name" value="P-loop containing nucleoside triphosphate hydrolases"/>
    <property type="match status" value="1"/>
</dbReference>
<dbReference type="AlphaFoldDB" id="E6QUZ8"/>
<name>E6QUZ8_9ZZZZ</name>
<dbReference type="Pfam" id="PF05673">
    <property type="entry name" value="DUF815"/>
    <property type="match status" value="1"/>
</dbReference>
<reference evidence="1" key="1">
    <citation type="submission" date="2009-10" db="EMBL/GenBank/DDBJ databases">
        <title>Diversity of trophic interactions inside an arsenic-rich microbial ecosystem.</title>
        <authorList>
            <person name="Bertin P.N."/>
            <person name="Heinrich-Salmeron A."/>
            <person name="Pelletier E."/>
            <person name="Goulhen-Chollet F."/>
            <person name="Arsene-Ploetze F."/>
            <person name="Gallien S."/>
            <person name="Calteau A."/>
            <person name="Vallenet D."/>
            <person name="Casiot C."/>
            <person name="Chane-Woon-Ming B."/>
            <person name="Giloteaux L."/>
            <person name="Barakat M."/>
            <person name="Bonnefoy V."/>
            <person name="Bruneel O."/>
            <person name="Chandler M."/>
            <person name="Cleiss J."/>
            <person name="Duran R."/>
            <person name="Elbaz-Poulichet F."/>
            <person name="Fonknechten N."/>
            <person name="Lauga B."/>
            <person name="Mornico D."/>
            <person name="Ortet P."/>
            <person name="Schaeffer C."/>
            <person name="Siguier P."/>
            <person name="Alexander Thil Smith A."/>
            <person name="Van Dorsselaer A."/>
            <person name="Weissenbach J."/>
            <person name="Medigue C."/>
            <person name="Le Paslier D."/>
        </authorList>
    </citation>
    <scope>NUCLEOTIDE SEQUENCE</scope>
</reference>
<dbReference type="CDD" id="cd01983">
    <property type="entry name" value="SIMIBI"/>
    <property type="match status" value="1"/>
</dbReference>
<dbReference type="InterPro" id="IPR008533">
    <property type="entry name" value="DUF815"/>
</dbReference>
<dbReference type="PANTHER" id="PTHR42935">
    <property type="entry name" value="SLR0930 PROTEIN"/>
    <property type="match status" value="1"/>
</dbReference>
<proteinExistence type="predicted"/>
<organism evidence="1">
    <name type="scientific">mine drainage metagenome</name>
    <dbReference type="NCBI Taxonomy" id="410659"/>
    <lineage>
        <taxon>unclassified sequences</taxon>
        <taxon>metagenomes</taxon>
        <taxon>ecological metagenomes</taxon>
    </lineage>
</organism>
<dbReference type="PANTHER" id="PTHR42935:SF1">
    <property type="entry name" value="SLR0930 PROTEIN"/>
    <property type="match status" value="1"/>
</dbReference>
<accession>E6QUZ8</accession>
<dbReference type="EMBL" id="CABR01000121">
    <property type="protein sequence ID" value="CBI11071.1"/>
    <property type="molecule type" value="Genomic_DNA"/>
</dbReference>
<gene>
    <name evidence="1" type="ORF">CARN7_1881</name>
</gene>
<protein>
    <submittedName>
        <fullName evidence="1">Uncharacterized protein</fullName>
    </submittedName>
</protein>
<sequence length="183" mass="19955">MERQQVIQGLAALLGDSSNHPLPDFAGVKAARWRHLPLGDRLEGVARVDLPEMDELLGIEDSKAALDLNTRQFVAGFPANDALLWGGRGTGKSSLVKALLRRYADRGLRVVEIDPDGIIDLPEILAALQARTHNRPIILCCSAMTCLLVPMTPAIKPLNPCWTVGWRRVRTTCYSTPPATVGI</sequence>
<dbReference type="Gene3D" id="3.40.50.300">
    <property type="entry name" value="P-loop containing nucleotide triphosphate hydrolases"/>
    <property type="match status" value="1"/>
</dbReference>
<evidence type="ECO:0000313" key="1">
    <source>
        <dbReference type="EMBL" id="CBI11071.1"/>
    </source>
</evidence>
<dbReference type="InterPro" id="IPR027417">
    <property type="entry name" value="P-loop_NTPase"/>
</dbReference>
<comment type="caution">
    <text evidence="1">The sequence shown here is derived from an EMBL/GenBank/DDBJ whole genome shotgun (WGS) entry which is preliminary data.</text>
</comment>